<protein>
    <submittedName>
        <fullName evidence="2">DUF192 domain-containing protein</fullName>
    </submittedName>
</protein>
<dbReference type="Gene3D" id="2.60.120.1140">
    <property type="entry name" value="Protein of unknown function DUF192"/>
    <property type="match status" value="1"/>
</dbReference>
<dbReference type="Proteomes" id="UP001597173">
    <property type="component" value="Unassembled WGS sequence"/>
</dbReference>
<dbReference type="InterPro" id="IPR038695">
    <property type="entry name" value="Saro_0823-like_sf"/>
</dbReference>
<dbReference type="RefSeq" id="WP_374840162.1">
    <property type="nucleotide sequence ID" value="NZ_JBHEEW010000013.1"/>
</dbReference>
<accession>A0ABW3YQM3</accession>
<keyword evidence="3" id="KW-1185">Reference proteome</keyword>
<proteinExistence type="predicted"/>
<name>A0ABW3YQM3_MYCRA</name>
<evidence type="ECO:0000256" key="1">
    <source>
        <dbReference type="SAM" id="SignalP"/>
    </source>
</evidence>
<dbReference type="Pfam" id="PF02643">
    <property type="entry name" value="DUF192"/>
    <property type="match status" value="1"/>
</dbReference>
<dbReference type="PANTHER" id="PTHR37953">
    <property type="entry name" value="UPF0127 PROTEIN MJ1496"/>
    <property type="match status" value="1"/>
</dbReference>
<feature type="signal peptide" evidence="1">
    <location>
        <begin position="1"/>
        <end position="31"/>
    </location>
</feature>
<sequence>MGVVRRKSGLFHCSVLVALFLSLLCVAAARAEESFGKERLAVVSGDGKRHEFSAELALTPEQRAQGLMNRRLMAPDQGMLFAFGETRLVMMWMKNTYLPLDMLFIDKSGIIKTIKEDAEPLSEAIISSNVPVAYVLELNAGTVRTHAIVPGDRVDSPFIRNAGP</sequence>
<organism evidence="2 3">
    <name type="scientific">Mycoplana ramosa</name>
    <name type="common">Mycoplana bullata</name>
    <dbReference type="NCBI Taxonomy" id="40837"/>
    <lineage>
        <taxon>Bacteria</taxon>
        <taxon>Pseudomonadati</taxon>
        <taxon>Pseudomonadota</taxon>
        <taxon>Alphaproteobacteria</taxon>
        <taxon>Hyphomicrobiales</taxon>
        <taxon>Rhizobiaceae</taxon>
        <taxon>Mycoplana</taxon>
    </lineage>
</organism>
<reference evidence="3" key="1">
    <citation type="journal article" date="2019" name="Int. J. Syst. Evol. Microbiol.">
        <title>The Global Catalogue of Microorganisms (GCM) 10K type strain sequencing project: providing services to taxonomists for standard genome sequencing and annotation.</title>
        <authorList>
            <consortium name="The Broad Institute Genomics Platform"/>
            <consortium name="The Broad Institute Genome Sequencing Center for Infectious Disease"/>
            <person name="Wu L."/>
            <person name="Ma J."/>
        </authorList>
    </citation>
    <scope>NUCLEOTIDE SEQUENCE [LARGE SCALE GENOMIC DNA]</scope>
    <source>
        <strain evidence="3">CCUG 55609</strain>
    </source>
</reference>
<dbReference type="EMBL" id="JBHTNF010000001">
    <property type="protein sequence ID" value="MFD1326859.1"/>
    <property type="molecule type" value="Genomic_DNA"/>
</dbReference>
<evidence type="ECO:0000313" key="3">
    <source>
        <dbReference type="Proteomes" id="UP001597173"/>
    </source>
</evidence>
<keyword evidence="1" id="KW-0732">Signal</keyword>
<comment type="caution">
    <text evidence="2">The sequence shown here is derived from an EMBL/GenBank/DDBJ whole genome shotgun (WGS) entry which is preliminary data.</text>
</comment>
<dbReference type="InterPro" id="IPR003795">
    <property type="entry name" value="DUF192"/>
</dbReference>
<dbReference type="PANTHER" id="PTHR37953:SF1">
    <property type="entry name" value="UPF0127 PROTEIN MJ1496"/>
    <property type="match status" value="1"/>
</dbReference>
<evidence type="ECO:0000313" key="2">
    <source>
        <dbReference type="EMBL" id="MFD1326859.1"/>
    </source>
</evidence>
<gene>
    <name evidence="2" type="ORF">ACFQ33_02970</name>
</gene>
<feature type="chain" id="PRO_5046754505" evidence="1">
    <location>
        <begin position="32"/>
        <end position="164"/>
    </location>
</feature>